<evidence type="ECO:0000256" key="2">
    <source>
        <dbReference type="SAM" id="Phobius"/>
    </source>
</evidence>
<dbReference type="CDD" id="cd05121">
    <property type="entry name" value="ABC1_ADCK3-like"/>
    <property type="match status" value="1"/>
</dbReference>
<comment type="caution">
    <text evidence="4">The sequence shown here is derived from an EMBL/GenBank/DDBJ whole genome shotgun (WGS) entry which is preliminary data.</text>
</comment>
<evidence type="ECO:0000259" key="3">
    <source>
        <dbReference type="Pfam" id="PF03109"/>
    </source>
</evidence>
<gene>
    <name evidence="4" type="ORF">D356_00341</name>
</gene>
<dbReference type="InterPro" id="IPR004147">
    <property type="entry name" value="ABC1_dom"/>
</dbReference>
<dbReference type="AlphaFoldDB" id="A0AB73ACM7"/>
<dbReference type="PANTHER" id="PTHR10566:SF113">
    <property type="entry name" value="PROTEIN ACTIVITY OF BC1 COMPLEX KINASE 7, CHLOROPLASTIC"/>
    <property type="match status" value="1"/>
</dbReference>
<protein>
    <submittedName>
        <fullName evidence="4">ABC1 family protein</fullName>
    </submittedName>
</protein>
<accession>A0AB73ACM7</accession>
<keyword evidence="2" id="KW-0472">Membrane</keyword>
<comment type="similarity">
    <text evidence="1">Belongs to the protein kinase superfamily. ADCK protein kinase family.</text>
</comment>
<dbReference type="EMBL" id="ATIT01000040">
    <property type="protein sequence ID" value="EPI15334.1"/>
    <property type="molecule type" value="Genomic_DNA"/>
</dbReference>
<organism evidence="4 5">
    <name type="scientific">Enterococcus faecium SD2A-2</name>
    <dbReference type="NCBI Taxonomy" id="1244154"/>
    <lineage>
        <taxon>Bacteria</taxon>
        <taxon>Bacillati</taxon>
        <taxon>Bacillota</taxon>
        <taxon>Bacilli</taxon>
        <taxon>Lactobacillales</taxon>
        <taxon>Enterococcaceae</taxon>
        <taxon>Enterococcus</taxon>
    </lineage>
</organism>
<feature type="domain" description="ABC1 atypical kinase-like" evidence="3">
    <location>
        <begin position="73"/>
        <end position="362"/>
    </location>
</feature>
<feature type="transmembrane region" description="Helical" evidence="2">
    <location>
        <begin position="523"/>
        <end position="544"/>
    </location>
</feature>
<evidence type="ECO:0000256" key="1">
    <source>
        <dbReference type="ARBA" id="ARBA00009670"/>
    </source>
</evidence>
<dbReference type="InterPro" id="IPR011009">
    <property type="entry name" value="Kinase-like_dom_sf"/>
</dbReference>
<evidence type="ECO:0000313" key="4">
    <source>
        <dbReference type="EMBL" id="EPI15334.1"/>
    </source>
</evidence>
<keyword evidence="2" id="KW-1133">Transmembrane helix</keyword>
<sequence length="583" mass="66200">MMMAQTNPRSRLAEIIRVFINYNVVPNFVQQKNPEQVKKAFEELGPTFIKIGQMLSVREDLLSSAFTQTFKTLQDSVPSDTFSTVKRTIETELSLSVSDIFDDFSKSPFASASMGQAHRAKLKSGDAVVVKIQHPNIAEEIRLDLQLFERAIPLIKYIPETSVVDLKGVLQEVKRSLINEMDFLKESQNGEQFYQKNNGWKEIRSPKIYDAFCSKKVIVMEEMSGKNLNHLMNAENGTETFITGIQNKQLKQEVAKLLVENFMKQVFDDGFFHADPHPGNLLFHVLTKEEQTRARRTAETVHEKEFGPFAFRASTSTEDPVAPYTVNYIDFGMMGHLSAGLRQKLTQAVLALYTKDAYRIEKAVLRLCQQEGLFDESRFHQELTSFLEQYYDSPIDEINLQEVFAQVVMICHQNNLQFDRDITLLLKAFGTLEGVIRVLDPEVSLMEVASPFAQHYFLTHLDVEDTLKQSGLDLLEGMKAAPKIPQQLHHLLEMWTSGQGKVNLELKKQDKLLSRIESMINRLVFGMILAALIVGSSLLVQAAPVENAEVVSLLGIFTYAIAAFVIIFLAIDALIQMYKKRKK</sequence>
<keyword evidence="2" id="KW-0812">Transmembrane</keyword>
<dbReference type="Proteomes" id="UP000014622">
    <property type="component" value="Unassembled WGS sequence"/>
</dbReference>
<name>A0AB73ACM7_ENTFC</name>
<dbReference type="SUPFAM" id="SSF56112">
    <property type="entry name" value="Protein kinase-like (PK-like)"/>
    <property type="match status" value="1"/>
</dbReference>
<dbReference type="PANTHER" id="PTHR10566">
    <property type="entry name" value="CHAPERONE-ACTIVITY OF BC1 COMPLEX CABC1 -RELATED"/>
    <property type="match status" value="1"/>
</dbReference>
<dbReference type="Pfam" id="PF03109">
    <property type="entry name" value="ABC1"/>
    <property type="match status" value="1"/>
</dbReference>
<proteinExistence type="inferred from homology"/>
<feature type="transmembrane region" description="Helical" evidence="2">
    <location>
        <begin position="550"/>
        <end position="575"/>
    </location>
</feature>
<dbReference type="InterPro" id="IPR050154">
    <property type="entry name" value="UbiB_kinase"/>
</dbReference>
<evidence type="ECO:0000313" key="5">
    <source>
        <dbReference type="Proteomes" id="UP000014622"/>
    </source>
</evidence>
<reference evidence="4 5" key="1">
    <citation type="submission" date="2013-06" db="EMBL/GenBank/DDBJ databases">
        <authorList>
            <person name="Weinstock G."/>
            <person name="Sodergren E."/>
            <person name="Lobos E.A."/>
            <person name="Fulton L."/>
            <person name="Fulton R."/>
            <person name="Courtney L."/>
            <person name="Fronick C."/>
            <person name="O'Laughlin M."/>
            <person name="Godfrey J."/>
            <person name="Wilson R.M."/>
            <person name="Miner T."/>
            <person name="Farmer C."/>
            <person name="Delehaunty K."/>
            <person name="Cordes M."/>
            <person name="Minx P."/>
            <person name="Tomlinson C."/>
            <person name="Chen J."/>
            <person name="Wollam A."/>
            <person name="Pepin K.H."/>
            <person name="Bhonagiri V."/>
            <person name="Zhang X."/>
            <person name="Warren W."/>
            <person name="Mitreva M."/>
            <person name="Mardis E.R."/>
            <person name="Wilson R.K."/>
        </authorList>
    </citation>
    <scope>NUCLEOTIDE SEQUENCE [LARGE SCALE GENOMIC DNA]</scope>
    <source>
        <strain evidence="4 5">SD2A-2</strain>
    </source>
</reference>